<organism evidence="1 2">
    <name type="scientific">Sporomusa silvacetica DSM 10669</name>
    <dbReference type="NCBI Taxonomy" id="1123289"/>
    <lineage>
        <taxon>Bacteria</taxon>
        <taxon>Bacillati</taxon>
        <taxon>Bacillota</taxon>
        <taxon>Negativicutes</taxon>
        <taxon>Selenomonadales</taxon>
        <taxon>Sporomusaceae</taxon>
        <taxon>Sporomusa</taxon>
    </lineage>
</organism>
<proteinExistence type="predicted"/>
<keyword evidence="2" id="KW-1185">Reference proteome</keyword>
<evidence type="ECO:0000313" key="1">
    <source>
        <dbReference type="EMBL" id="XFO67377.1"/>
    </source>
</evidence>
<reference evidence="1" key="1">
    <citation type="submission" date="2024-05" db="EMBL/GenBank/DDBJ databases">
        <title>Isolation and characterization of Sporomusa carbonis sp. nov., a carboxydotrophic hydrogenogen in the genus of Sporomusa isolated from a charcoal burning pile.</title>
        <authorList>
            <person name="Boeer T."/>
            <person name="Rosenbaum F."/>
            <person name="Eysell L."/>
            <person name="Mueller V."/>
            <person name="Daniel R."/>
            <person name="Poehlein A."/>
        </authorList>
    </citation>
    <scope>NUCLEOTIDE SEQUENCE [LARGE SCALE GENOMIC DNA]</scope>
    <source>
        <strain evidence="1">DSM 10669</strain>
    </source>
</reference>
<accession>A0ABZ3IPJ1</accession>
<dbReference type="EMBL" id="CP155573">
    <property type="protein sequence ID" value="XFO67377.1"/>
    <property type="molecule type" value="Genomic_DNA"/>
</dbReference>
<name>A0ABZ3IPJ1_9FIRM</name>
<sequence>MLGFNSLQTAEKTICGIETMHMIRKGQVGEIQSALSEVEFINQIMGVVA</sequence>
<evidence type="ECO:0000313" key="2">
    <source>
        <dbReference type="Proteomes" id="UP000216752"/>
    </source>
</evidence>
<gene>
    <name evidence="1" type="ORF">SPSIL_035750</name>
</gene>
<dbReference type="Proteomes" id="UP000216752">
    <property type="component" value="Chromosome"/>
</dbReference>
<evidence type="ECO:0008006" key="3">
    <source>
        <dbReference type="Google" id="ProtNLM"/>
    </source>
</evidence>
<protein>
    <recommendedName>
        <fullName evidence="3">DDE domain-containing protein</fullName>
    </recommendedName>
</protein>